<feature type="region of interest" description="Disordered" evidence="1">
    <location>
        <begin position="184"/>
        <end position="210"/>
    </location>
</feature>
<dbReference type="STRING" id="1129793.GPLA_0331"/>
<feature type="compositionally biased region" description="Basic and acidic residues" evidence="1">
    <location>
        <begin position="197"/>
        <end position="210"/>
    </location>
</feature>
<organism evidence="3 4">
    <name type="scientific">Paraglaciecola polaris LMG 21857</name>
    <dbReference type="NCBI Taxonomy" id="1129793"/>
    <lineage>
        <taxon>Bacteria</taxon>
        <taxon>Pseudomonadati</taxon>
        <taxon>Pseudomonadota</taxon>
        <taxon>Gammaproteobacteria</taxon>
        <taxon>Alteromonadales</taxon>
        <taxon>Alteromonadaceae</taxon>
        <taxon>Paraglaciecola</taxon>
    </lineage>
</organism>
<accession>K7A736</accession>
<gene>
    <name evidence="3" type="ORF">GPLA_0331</name>
</gene>
<reference evidence="4" key="1">
    <citation type="journal article" date="2014" name="Environ. Microbiol.">
        <title>Comparative genomics of the marine bacterial genus Glaciecola reveals the high degree of genomic diversity and genomic characteristic for cold adaptation.</title>
        <authorList>
            <person name="Qin Q.L."/>
            <person name="Xie B.B."/>
            <person name="Yu Y."/>
            <person name="Shu Y.L."/>
            <person name="Rong J.C."/>
            <person name="Zhang Y.J."/>
            <person name="Zhao D.L."/>
            <person name="Chen X.L."/>
            <person name="Zhang X.Y."/>
            <person name="Chen B."/>
            <person name="Zhou B.C."/>
            <person name="Zhang Y.Z."/>
        </authorList>
    </citation>
    <scope>NUCLEOTIDE SEQUENCE [LARGE SCALE GENOMIC DNA]</scope>
    <source>
        <strain evidence="4">LMG 21857</strain>
    </source>
</reference>
<dbReference type="InterPro" id="IPR002686">
    <property type="entry name" value="Transposase_17"/>
</dbReference>
<dbReference type="GO" id="GO:0004803">
    <property type="term" value="F:transposase activity"/>
    <property type="evidence" value="ECO:0007669"/>
    <property type="project" value="InterPro"/>
</dbReference>
<dbReference type="Proteomes" id="UP000006322">
    <property type="component" value="Unassembled WGS sequence"/>
</dbReference>
<sequence>MAEGDYAVYLDKLKEYSAKYQVQAHVFVLMTNHVHLLLTPSPEKGDSQLMQSLVLYYALYINKTYRRTGTLWEGRYKSTLVDSVRYFLTVSRYIELNPVRANIVLHPAQYSWSSYRGNALGGVIRFLTCHTCYLSLGRDAQARRSAYRALFDEIIPSHTLVEIRDVTNKAWVLGDDRFKQQVTIQSGRRAEPLPSGGDRRSKTFKRSTLD</sequence>
<dbReference type="PANTHER" id="PTHR34322">
    <property type="entry name" value="TRANSPOSASE, Y1_TNP DOMAIN-CONTAINING"/>
    <property type="match status" value="1"/>
</dbReference>
<evidence type="ECO:0000256" key="1">
    <source>
        <dbReference type="SAM" id="MobiDB-lite"/>
    </source>
</evidence>
<protein>
    <submittedName>
        <fullName evidence="3">Predicted transposase</fullName>
    </submittedName>
</protein>
<dbReference type="PANTHER" id="PTHR34322:SF2">
    <property type="entry name" value="TRANSPOSASE IS200-LIKE DOMAIN-CONTAINING PROTEIN"/>
    <property type="match status" value="1"/>
</dbReference>
<keyword evidence="4" id="KW-1185">Reference proteome</keyword>
<dbReference type="GO" id="GO:0006313">
    <property type="term" value="P:DNA transposition"/>
    <property type="evidence" value="ECO:0007669"/>
    <property type="project" value="InterPro"/>
</dbReference>
<dbReference type="AlphaFoldDB" id="K7A736"/>
<dbReference type="EMBL" id="BAER01000014">
    <property type="protein sequence ID" value="GAC31250.1"/>
    <property type="molecule type" value="Genomic_DNA"/>
</dbReference>
<proteinExistence type="predicted"/>
<evidence type="ECO:0000313" key="3">
    <source>
        <dbReference type="EMBL" id="GAC31250.1"/>
    </source>
</evidence>
<dbReference type="Gene3D" id="3.30.70.1290">
    <property type="entry name" value="Transposase IS200-like"/>
    <property type="match status" value="1"/>
</dbReference>
<dbReference type="GO" id="GO:0003677">
    <property type="term" value="F:DNA binding"/>
    <property type="evidence" value="ECO:0007669"/>
    <property type="project" value="InterPro"/>
</dbReference>
<feature type="domain" description="Transposase IS200-like" evidence="2">
    <location>
        <begin position="2"/>
        <end position="97"/>
    </location>
</feature>
<comment type="caution">
    <text evidence="3">The sequence shown here is derived from an EMBL/GenBank/DDBJ whole genome shotgun (WGS) entry which is preliminary data.</text>
</comment>
<dbReference type="SUPFAM" id="SSF143422">
    <property type="entry name" value="Transposase IS200-like"/>
    <property type="match status" value="1"/>
</dbReference>
<dbReference type="InterPro" id="IPR036515">
    <property type="entry name" value="Transposase_17_sf"/>
</dbReference>
<dbReference type="Pfam" id="PF01797">
    <property type="entry name" value="Y1_Tnp"/>
    <property type="match status" value="1"/>
</dbReference>
<evidence type="ECO:0000313" key="4">
    <source>
        <dbReference type="Proteomes" id="UP000006322"/>
    </source>
</evidence>
<name>K7A736_9ALTE</name>
<dbReference type="SMART" id="SM01321">
    <property type="entry name" value="Y1_Tnp"/>
    <property type="match status" value="1"/>
</dbReference>
<evidence type="ECO:0000259" key="2">
    <source>
        <dbReference type="SMART" id="SM01321"/>
    </source>
</evidence>